<evidence type="ECO:0000313" key="1">
    <source>
        <dbReference type="EMBL" id="PWA49723.1"/>
    </source>
</evidence>
<keyword evidence="2" id="KW-1185">Reference proteome</keyword>
<evidence type="ECO:0000313" key="2">
    <source>
        <dbReference type="Proteomes" id="UP000245207"/>
    </source>
</evidence>
<dbReference type="AlphaFoldDB" id="A0A2U1LL49"/>
<reference evidence="1 2" key="1">
    <citation type="journal article" date="2018" name="Mol. Plant">
        <title>The genome of Artemisia annua provides insight into the evolution of Asteraceae family and artemisinin biosynthesis.</title>
        <authorList>
            <person name="Shen Q."/>
            <person name="Zhang L."/>
            <person name="Liao Z."/>
            <person name="Wang S."/>
            <person name="Yan T."/>
            <person name="Shi P."/>
            <person name="Liu M."/>
            <person name="Fu X."/>
            <person name="Pan Q."/>
            <person name="Wang Y."/>
            <person name="Lv Z."/>
            <person name="Lu X."/>
            <person name="Zhang F."/>
            <person name="Jiang W."/>
            <person name="Ma Y."/>
            <person name="Chen M."/>
            <person name="Hao X."/>
            <person name="Li L."/>
            <person name="Tang Y."/>
            <person name="Lv G."/>
            <person name="Zhou Y."/>
            <person name="Sun X."/>
            <person name="Brodelius P.E."/>
            <person name="Rose J.K.C."/>
            <person name="Tang K."/>
        </authorList>
    </citation>
    <scope>NUCLEOTIDE SEQUENCE [LARGE SCALE GENOMIC DNA]</scope>
    <source>
        <strain evidence="2">cv. Huhao1</strain>
        <tissue evidence="1">Leaf</tissue>
    </source>
</reference>
<protein>
    <submittedName>
        <fullName evidence="1">Dynamin related protein 4C</fullName>
    </submittedName>
</protein>
<dbReference type="OrthoDB" id="5061070at2759"/>
<dbReference type="STRING" id="35608.A0A2U1LL49"/>
<proteinExistence type="predicted"/>
<sequence length="113" mass="12682">MNCSVSSSTIFFFFFDPDVSLEVTSFRVSAFTESPILLDSSNLLPRVSRRRPAALASFWRFCKKNEVIVRGGGIEKMLDEPPSVAIKREKLQRSIGLLKASKEVIEQVMDGHS</sequence>
<dbReference type="EMBL" id="PKPP01008810">
    <property type="protein sequence ID" value="PWA49723.1"/>
    <property type="molecule type" value="Genomic_DNA"/>
</dbReference>
<gene>
    <name evidence="1" type="ORF">CTI12_AA478970</name>
</gene>
<dbReference type="Proteomes" id="UP000245207">
    <property type="component" value="Unassembled WGS sequence"/>
</dbReference>
<organism evidence="1 2">
    <name type="scientific">Artemisia annua</name>
    <name type="common">Sweet wormwood</name>
    <dbReference type="NCBI Taxonomy" id="35608"/>
    <lineage>
        <taxon>Eukaryota</taxon>
        <taxon>Viridiplantae</taxon>
        <taxon>Streptophyta</taxon>
        <taxon>Embryophyta</taxon>
        <taxon>Tracheophyta</taxon>
        <taxon>Spermatophyta</taxon>
        <taxon>Magnoliopsida</taxon>
        <taxon>eudicotyledons</taxon>
        <taxon>Gunneridae</taxon>
        <taxon>Pentapetalae</taxon>
        <taxon>asterids</taxon>
        <taxon>campanulids</taxon>
        <taxon>Asterales</taxon>
        <taxon>Asteraceae</taxon>
        <taxon>Asteroideae</taxon>
        <taxon>Anthemideae</taxon>
        <taxon>Artemisiinae</taxon>
        <taxon>Artemisia</taxon>
    </lineage>
</organism>
<accession>A0A2U1LL49</accession>
<name>A0A2U1LL49_ARTAN</name>
<comment type="caution">
    <text evidence="1">The sequence shown here is derived from an EMBL/GenBank/DDBJ whole genome shotgun (WGS) entry which is preliminary data.</text>
</comment>